<reference evidence="4" key="1">
    <citation type="submission" date="2015-09" db="EMBL/GenBank/DDBJ databases">
        <authorList>
            <person name="Sai Rama Sridatta P."/>
        </authorList>
    </citation>
    <scope>NUCLEOTIDE SEQUENCE [LARGE SCALE GENOMIC DNA]</scope>
</reference>
<feature type="domain" description="Ig-like" evidence="2">
    <location>
        <begin position="71"/>
        <end position="187"/>
    </location>
</feature>
<dbReference type="InterPro" id="IPR013783">
    <property type="entry name" value="Ig-like_fold"/>
</dbReference>
<keyword evidence="1" id="KW-0812">Transmembrane</keyword>
<reference evidence="3" key="3">
    <citation type="submission" date="2025-09" db="UniProtKB">
        <authorList>
            <consortium name="Ensembl"/>
        </authorList>
    </citation>
    <scope>IDENTIFICATION</scope>
</reference>
<dbReference type="Ensembl" id="ENSLCAT00010015884.1">
    <property type="protein sequence ID" value="ENSLCAP00010015556.1"/>
    <property type="gene ID" value="ENSLCAG00010007383.1"/>
</dbReference>
<evidence type="ECO:0000259" key="2">
    <source>
        <dbReference type="PROSITE" id="PS50835"/>
    </source>
</evidence>
<dbReference type="PROSITE" id="PS50835">
    <property type="entry name" value="IG_LIKE"/>
    <property type="match status" value="1"/>
</dbReference>
<dbReference type="InterPro" id="IPR036179">
    <property type="entry name" value="Ig-like_dom_sf"/>
</dbReference>
<dbReference type="InterPro" id="IPR007110">
    <property type="entry name" value="Ig-like_dom"/>
</dbReference>
<dbReference type="GeneTree" id="ENSGT00940000178709"/>
<feature type="transmembrane region" description="Helical" evidence="1">
    <location>
        <begin position="192"/>
        <end position="217"/>
    </location>
</feature>
<dbReference type="SUPFAM" id="SSF48726">
    <property type="entry name" value="Immunoglobulin"/>
    <property type="match status" value="1"/>
</dbReference>
<dbReference type="PANTHER" id="PTHR46013">
    <property type="entry name" value="VASCULAR CELL ADHESION MOLECULE 1"/>
    <property type="match status" value="1"/>
</dbReference>
<sequence>MEPKPMKQMSAYSFKFIYPKHGNNNCTMKLTDLKMTDASIYYFVYKFKNDAGANMTCKGVPGVRLQVLASPVRILVAGIIGNQTVTEGQRVMLVCVSTCAVNLSPNPGYTWYKNTQQLNGSRENFYVCAMIGYEDLPSSAVSLTVQSGPRNTLVEVPVAGSKEDSQTHGCDAQSCINQNLNNCETLQGRSGLILSLGVITSVCVGLVIAVTTAVLVLKEKRKKKRGCAGSVLGMSNPDTDAYMTLDINSRSAEYDTVRLNDISKQTCSTTYWCM</sequence>
<organism evidence="3 4">
    <name type="scientific">Lates calcarifer</name>
    <name type="common">Barramundi</name>
    <name type="synonym">Holocentrus calcarifer</name>
    <dbReference type="NCBI Taxonomy" id="8187"/>
    <lineage>
        <taxon>Eukaryota</taxon>
        <taxon>Metazoa</taxon>
        <taxon>Chordata</taxon>
        <taxon>Craniata</taxon>
        <taxon>Vertebrata</taxon>
        <taxon>Euteleostomi</taxon>
        <taxon>Actinopterygii</taxon>
        <taxon>Neopterygii</taxon>
        <taxon>Teleostei</taxon>
        <taxon>Neoteleostei</taxon>
        <taxon>Acanthomorphata</taxon>
        <taxon>Carangaria</taxon>
        <taxon>Carangaria incertae sedis</taxon>
        <taxon>Centropomidae</taxon>
        <taxon>Lates</taxon>
    </lineage>
</organism>
<accession>A0A4W6CT92</accession>
<keyword evidence="4" id="KW-1185">Reference proteome</keyword>
<keyword evidence="1" id="KW-0472">Membrane</keyword>
<dbReference type="Proteomes" id="UP000314980">
    <property type="component" value="Unassembled WGS sequence"/>
</dbReference>
<proteinExistence type="predicted"/>
<evidence type="ECO:0000256" key="1">
    <source>
        <dbReference type="SAM" id="Phobius"/>
    </source>
</evidence>
<protein>
    <recommendedName>
        <fullName evidence="2">Ig-like domain-containing protein</fullName>
    </recommendedName>
</protein>
<name>A0A4W6CT92_LATCA</name>
<evidence type="ECO:0000313" key="3">
    <source>
        <dbReference type="Ensembl" id="ENSLCAP00010015556.1"/>
    </source>
</evidence>
<keyword evidence="1" id="KW-1133">Transmembrane helix</keyword>
<dbReference type="AlphaFoldDB" id="A0A4W6CT92"/>
<dbReference type="Gene3D" id="2.60.40.10">
    <property type="entry name" value="Immunoglobulins"/>
    <property type="match status" value="1"/>
</dbReference>
<dbReference type="InParanoid" id="A0A4W6CT92"/>
<reference evidence="3" key="2">
    <citation type="submission" date="2025-08" db="UniProtKB">
        <authorList>
            <consortium name="Ensembl"/>
        </authorList>
    </citation>
    <scope>IDENTIFICATION</scope>
</reference>
<evidence type="ECO:0000313" key="4">
    <source>
        <dbReference type="Proteomes" id="UP000314980"/>
    </source>
</evidence>
<dbReference type="PANTHER" id="PTHR46013:SF4">
    <property type="entry name" value="B-CELL RECEPTOR CD22-RELATED"/>
    <property type="match status" value="1"/>
</dbReference>